<protein>
    <recommendedName>
        <fullName evidence="1">GmrSD restriction endonucleases N-terminal domain-containing protein</fullName>
    </recommendedName>
</protein>
<dbReference type="RefSeq" id="WP_012375068.1">
    <property type="nucleotide sequence ID" value="NC_010571.1"/>
</dbReference>
<dbReference type="InterPro" id="IPR004919">
    <property type="entry name" value="GmrSD_N"/>
</dbReference>
<sequence length="343" mass="40046">MQPDATQHNIAWFKDQHAADKLNLSPDFQRNHVWLEDEASYLVDTILHELPFPEIYIRNIVDEDGGSKFEVVDGQQRIRTILGFAAGDFPLQGDDVSPKFLGKTFKQLTPEQRTKYWAYKIVVRELGSANDAEIRDLFRRLNKHAVTLNDQELRHAHFKGKFIKLMENIADDEWWSENKIVTTRQIRRMEDIEFVSELFIGVVSGPQNKKDTIDDYYEQYEKDFPEKEEHTKLFRDTKALIEDVLPHEELRRWSGKSDFYSLFLAFSHFAAETITGSRKKRLLEALSGFRDDVDRTKKKDAKPSKSDHVNDYVEAVTRAASDIDRRRTRIRIVSGLIRRAVKG</sequence>
<evidence type="ECO:0000313" key="2">
    <source>
        <dbReference type="EMBL" id="ACB75531.1"/>
    </source>
</evidence>
<dbReference type="PANTHER" id="PTHR39639">
    <property type="entry name" value="CHROMOSOME 16, WHOLE GENOME SHOTGUN SEQUENCE"/>
    <property type="match status" value="1"/>
</dbReference>
<dbReference type="AlphaFoldDB" id="B1ZPS8"/>
<dbReference type="eggNOG" id="COG1479">
    <property type="taxonomic scope" value="Bacteria"/>
</dbReference>
<dbReference type="Proteomes" id="UP000007013">
    <property type="component" value="Chromosome"/>
</dbReference>
<proteinExistence type="predicted"/>
<dbReference type="EMBL" id="CP001032">
    <property type="protein sequence ID" value="ACB75531.1"/>
    <property type="molecule type" value="Genomic_DNA"/>
</dbReference>
<reference evidence="2 3" key="1">
    <citation type="journal article" date="2011" name="J. Bacteriol.">
        <title>Genome sequence of the verrucomicrobium Opitutus terrae PB90-1, an abundant inhabitant of rice paddy soil ecosystems.</title>
        <authorList>
            <person name="van Passel M.W."/>
            <person name="Kant R."/>
            <person name="Palva A."/>
            <person name="Copeland A."/>
            <person name="Lucas S."/>
            <person name="Lapidus A."/>
            <person name="Glavina del Rio T."/>
            <person name="Pitluck S."/>
            <person name="Goltsman E."/>
            <person name="Clum A."/>
            <person name="Sun H."/>
            <person name="Schmutz J."/>
            <person name="Larimer F.W."/>
            <person name="Land M.L."/>
            <person name="Hauser L."/>
            <person name="Kyrpides N."/>
            <person name="Mikhailova N."/>
            <person name="Richardson P.P."/>
            <person name="Janssen P.H."/>
            <person name="de Vos W.M."/>
            <person name="Smidt H."/>
        </authorList>
    </citation>
    <scope>NUCLEOTIDE SEQUENCE [LARGE SCALE GENOMIC DNA]</scope>
    <source>
        <strain evidence="3">DSM 11246 / JCM 15787 / PB90-1</strain>
    </source>
</reference>
<organism evidence="2 3">
    <name type="scientific">Opitutus terrae (strain DSM 11246 / JCM 15787 / PB90-1)</name>
    <dbReference type="NCBI Taxonomy" id="452637"/>
    <lineage>
        <taxon>Bacteria</taxon>
        <taxon>Pseudomonadati</taxon>
        <taxon>Verrucomicrobiota</taxon>
        <taxon>Opitutia</taxon>
        <taxon>Opitutales</taxon>
        <taxon>Opitutaceae</taxon>
        <taxon>Opitutus</taxon>
    </lineage>
</organism>
<name>B1ZPS8_OPITP</name>
<dbReference type="KEGG" id="ote:Oter_2248"/>
<dbReference type="Pfam" id="PF03235">
    <property type="entry name" value="GmrSD_N"/>
    <property type="match status" value="1"/>
</dbReference>
<dbReference type="OrthoDB" id="200405at2"/>
<dbReference type="HOGENOM" id="CLU_038557_0_0_0"/>
<keyword evidence="3" id="KW-1185">Reference proteome</keyword>
<accession>B1ZPS8</accession>
<evidence type="ECO:0000313" key="3">
    <source>
        <dbReference type="Proteomes" id="UP000007013"/>
    </source>
</evidence>
<dbReference type="PANTHER" id="PTHR39639:SF1">
    <property type="entry name" value="DUF262 DOMAIN-CONTAINING PROTEIN"/>
    <property type="match status" value="1"/>
</dbReference>
<evidence type="ECO:0000259" key="1">
    <source>
        <dbReference type="Pfam" id="PF03235"/>
    </source>
</evidence>
<gene>
    <name evidence="2" type="ordered locus">Oter_2248</name>
</gene>
<feature type="domain" description="GmrSD restriction endonucleases N-terminal" evidence="1">
    <location>
        <begin position="24"/>
        <end position="158"/>
    </location>
</feature>